<evidence type="ECO:0000256" key="2">
    <source>
        <dbReference type="ARBA" id="ARBA00004555"/>
    </source>
</evidence>
<feature type="compositionally biased region" description="Basic and acidic residues" evidence="8">
    <location>
        <begin position="355"/>
        <end position="368"/>
    </location>
</feature>
<gene>
    <name evidence="10" type="ORF">SAY86_007650</name>
</gene>
<evidence type="ECO:0000256" key="1">
    <source>
        <dbReference type="ARBA" id="ARBA00004240"/>
    </source>
</evidence>
<dbReference type="GO" id="GO:1990072">
    <property type="term" value="C:TRAPPIII protein complex"/>
    <property type="evidence" value="ECO:0007669"/>
    <property type="project" value="TreeGrafter"/>
</dbReference>
<dbReference type="GO" id="GO:1990070">
    <property type="term" value="C:TRAPPI protein complex"/>
    <property type="evidence" value="ECO:0007669"/>
    <property type="project" value="TreeGrafter"/>
</dbReference>
<comment type="similarity">
    <text evidence="3">Belongs to the TRAPP small subunits family. BET3 subfamily.</text>
</comment>
<evidence type="ECO:0000256" key="4">
    <source>
        <dbReference type="ARBA" id="ARBA00022448"/>
    </source>
</evidence>
<proteinExistence type="inferred from homology"/>
<dbReference type="PANTHER" id="PTHR20902">
    <property type="entry name" value="41-2 PROTEIN ANTIGEN-RELATED"/>
    <property type="match status" value="1"/>
</dbReference>
<dbReference type="CDD" id="cd14943">
    <property type="entry name" value="TRAPPC5_Trs31"/>
    <property type="match status" value="1"/>
</dbReference>
<sequence>MAVTMHAKSDSEVTCSVDGAASSPPRSPRRPLYYVQSPSNHDYGAADKMSYGSSPPGSPNHQNGANQVHYHYYHCSPVHHSRESSTSRFSASLRNPRHLSFSSSVAWRKLQRGHGPEIDGSGDDEDDDDDGDGHYGGPCHGVRLYVCFLVLFLAVFAVFSLILWGASRGYRPEMIVKNVVFESFNIQAGNDPSGVPTDMLTLNSTVRIFYRNPATFFGVHVTATPLQLHYYQLEVATGHMKKFYQSRKSQRAVITMVAGHQVPLYGGVSFLSNAREHFPTVAVPLNLTFVMRSKAYILGKLVKSKFYRRIRSMYSLLELKSQNVDLCMISIDVAKFSGWTRTQPPLSSRRSTQRSTREKQRSENKAAGDRIAPTSATTTKMIGVGKIKQYSNVLDKPLNKGKQEVSLSAFAFLFSELVQYNQAQVDNIAELERRLEDAGYAVGARVLELLCHRERGNRRETRLLGILSFVHSTVWKILFGKVADSLEKGTEHEDEYMISEKELLVNRFISIPKDMGTFNCGAFVAGIVRVRLNRFL</sequence>
<dbReference type="GO" id="GO:0006888">
    <property type="term" value="P:endoplasmic reticulum to Golgi vesicle-mediated transport"/>
    <property type="evidence" value="ECO:0007669"/>
    <property type="project" value="TreeGrafter"/>
</dbReference>
<reference evidence="10 11" key="1">
    <citation type="journal article" date="2023" name="Hortic Res">
        <title>Pangenome of water caltrop reveals structural variations and asymmetric subgenome divergence after allopolyploidization.</title>
        <authorList>
            <person name="Zhang X."/>
            <person name="Chen Y."/>
            <person name="Wang L."/>
            <person name="Yuan Y."/>
            <person name="Fang M."/>
            <person name="Shi L."/>
            <person name="Lu R."/>
            <person name="Comes H.P."/>
            <person name="Ma Y."/>
            <person name="Chen Y."/>
            <person name="Huang G."/>
            <person name="Zhou Y."/>
            <person name="Zheng Z."/>
            <person name="Qiu Y."/>
        </authorList>
    </citation>
    <scope>NUCLEOTIDE SEQUENCE [LARGE SCALE GENOMIC DNA]</scope>
    <source>
        <strain evidence="10">F231</strain>
    </source>
</reference>
<dbReference type="InterPro" id="IPR016696">
    <property type="entry name" value="TRAPP-I_su5"/>
</dbReference>
<keyword evidence="9" id="KW-1133">Transmembrane helix</keyword>
<evidence type="ECO:0000256" key="8">
    <source>
        <dbReference type="SAM" id="MobiDB-lite"/>
    </source>
</evidence>
<evidence type="ECO:0000256" key="5">
    <source>
        <dbReference type="ARBA" id="ARBA00022824"/>
    </source>
</evidence>
<dbReference type="Gene3D" id="3.30.1380.20">
    <property type="entry name" value="Trafficking protein particle complex subunit 3"/>
    <property type="match status" value="1"/>
</dbReference>
<evidence type="ECO:0000256" key="3">
    <source>
        <dbReference type="ARBA" id="ARBA00006218"/>
    </source>
</evidence>
<feature type="compositionally biased region" description="Acidic residues" evidence="8">
    <location>
        <begin position="120"/>
        <end position="131"/>
    </location>
</feature>
<dbReference type="GO" id="GO:0005783">
    <property type="term" value="C:endoplasmic reticulum"/>
    <property type="evidence" value="ECO:0007669"/>
    <property type="project" value="UniProtKB-SubCell"/>
</dbReference>
<dbReference type="Proteomes" id="UP001346149">
    <property type="component" value="Unassembled WGS sequence"/>
</dbReference>
<dbReference type="FunFam" id="3.30.1380.20:FF:000002">
    <property type="entry name" value="Trafficking protein particle complex subunit"/>
    <property type="match status" value="1"/>
</dbReference>
<dbReference type="Pfam" id="PF04051">
    <property type="entry name" value="TRAPP"/>
    <property type="match status" value="1"/>
</dbReference>
<keyword evidence="4" id="KW-0813">Transport</keyword>
<feature type="compositionally biased region" description="Polar residues" evidence="8">
    <location>
        <begin position="51"/>
        <end position="65"/>
    </location>
</feature>
<keyword evidence="9" id="KW-0472">Membrane</keyword>
<evidence type="ECO:0000256" key="9">
    <source>
        <dbReference type="SAM" id="Phobius"/>
    </source>
</evidence>
<keyword evidence="6" id="KW-0931">ER-Golgi transport</keyword>
<keyword evidence="7" id="KW-0333">Golgi apparatus</keyword>
<evidence type="ECO:0000313" key="10">
    <source>
        <dbReference type="EMBL" id="KAK4783276.1"/>
    </source>
</evidence>
<organism evidence="10 11">
    <name type="scientific">Trapa natans</name>
    <name type="common">Water chestnut</name>
    <dbReference type="NCBI Taxonomy" id="22666"/>
    <lineage>
        <taxon>Eukaryota</taxon>
        <taxon>Viridiplantae</taxon>
        <taxon>Streptophyta</taxon>
        <taxon>Embryophyta</taxon>
        <taxon>Tracheophyta</taxon>
        <taxon>Spermatophyta</taxon>
        <taxon>Magnoliopsida</taxon>
        <taxon>eudicotyledons</taxon>
        <taxon>Gunneridae</taxon>
        <taxon>Pentapetalae</taxon>
        <taxon>rosids</taxon>
        <taxon>malvids</taxon>
        <taxon>Myrtales</taxon>
        <taxon>Lythraceae</taxon>
        <taxon>Trapa</taxon>
    </lineage>
</organism>
<feature type="region of interest" description="Disordered" evidence="8">
    <location>
        <begin position="1"/>
        <end position="65"/>
    </location>
</feature>
<dbReference type="GO" id="GO:1990071">
    <property type="term" value="C:TRAPPII protein complex"/>
    <property type="evidence" value="ECO:0007669"/>
    <property type="project" value="TreeGrafter"/>
</dbReference>
<dbReference type="PANTHER" id="PTHR20902:SF0">
    <property type="entry name" value="TRAFFICKING PROTEIN PARTICLE COMPLEX SUBUNIT 5"/>
    <property type="match status" value="1"/>
</dbReference>
<accession>A0AAN7LM59</accession>
<evidence type="ECO:0000256" key="6">
    <source>
        <dbReference type="ARBA" id="ARBA00022892"/>
    </source>
</evidence>
<dbReference type="AlphaFoldDB" id="A0AAN7LM59"/>
<comment type="caution">
    <text evidence="10">The sequence shown here is derived from an EMBL/GenBank/DDBJ whole genome shotgun (WGS) entry which is preliminary data.</text>
</comment>
<feature type="region of interest" description="Disordered" evidence="8">
    <location>
        <begin position="113"/>
        <end position="132"/>
    </location>
</feature>
<keyword evidence="11" id="KW-1185">Reference proteome</keyword>
<feature type="region of interest" description="Disordered" evidence="8">
    <location>
        <begin position="341"/>
        <end position="372"/>
    </location>
</feature>
<protein>
    <recommendedName>
        <fullName evidence="12">Trafficking protein particle complex subunit</fullName>
    </recommendedName>
</protein>
<comment type="subcellular location">
    <subcellularLocation>
        <location evidence="1">Endoplasmic reticulum</location>
    </subcellularLocation>
    <subcellularLocation>
        <location evidence="2">Golgi apparatus</location>
    </subcellularLocation>
</comment>
<dbReference type="InterPro" id="IPR024096">
    <property type="entry name" value="NO_sig/Golgi_transp_ligand-bd"/>
</dbReference>
<name>A0AAN7LM59_TRANT</name>
<dbReference type="InterPro" id="IPR007194">
    <property type="entry name" value="TRAPP_component"/>
</dbReference>
<evidence type="ECO:0000256" key="7">
    <source>
        <dbReference type="ARBA" id="ARBA00023034"/>
    </source>
</evidence>
<feature type="transmembrane region" description="Helical" evidence="9">
    <location>
        <begin position="142"/>
        <end position="164"/>
    </location>
</feature>
<keyword evidence="9" id="KW-0812">Transmembrane</keyword>
<dbReference type="EMBL" id="JAXQNO010000015">
    <property type="protein sequence ID" value="KAK4783276.1"/>
    <property type="molecule type" value="Genomic_DNA"/>
</dbReference>
<evidence type="ECO:0000313" key="11">
    <source>
        <dbReference type="Proteomes" id="UP001346149"/>
    </source>
</evidence>
<evidence type="ECO:0008006" key="12">
    <source>
        <dbReference type="Google" id="ProtNLM"/>
    </source>
</evidence>
<dbReference type="SUPFAM" id="SSF111126">
    <property type="entry name" value="Ligand-binding domain in the NO signalling and Golgi transport"/>
    <property type="match status" value="1"/>
</dbReference>
<keyword evidence="5" id="KW-0256">Endoplasmic reticulum</keyword>